<keyword evidence="2" id="KW-1134">Transmembrane beta strand</keyword>
<keyword evidence="6" id="KW-0998">Cell outer membrane</keyword>
<keyword evidence="11" id="KW-1185">Reference proteome</keyword>
<feature type="chain" id="PRO_5026682133" evidence="8">
    <location>
        <begin position="25"/>
        <end position="643"/>
    </location>
</feature>
<dbReference type="PANTHER" id="PTHR12815">
    <property type="entry name" value="SORTING AND ASSEMBLY MACHINERY SAMM50 PROTEIN FAMILY MEMBER"/>
    <property type="match status" value="1"/>
</dbReference>
<dbReference type="InterPro" id="IPR000184">
    <property type="entry name" value="Bac_surfAg_D15"/>
</dbReference>
<dbReference type="InterPro" id="IPR039910">
    <property type="entry name" value="D15-like"/>
</dbReference>
<accession>A0A6M4A7F2</accession>
<keyword evidence="5" id="KW-0472">Membrane</keyword>
<dbReference type="AlphaFoldDB" id="A0A6M4A7F2"/>
<evidence type="ECO:0000256" key="1">
    <source>
        <dbReference type="ARBA" id="ARBA00004370"/>
    </source>
</evidence>
<dbReference type="Gene3D" id="3.10.20.310">
    <property type="entry name" value="membrane protein fhac"/>
    <property type="match status" value="2"/>
</dbReference>
<reference evidence="10 11" key="1">
    <citation type="journal article" date="2019" name="Int. J. Syst. Evol. Microbiol.">
        <title>Undibacterium piscinae sp. nov., isolated from Korean shiner intestine.</title>
        <authorList>
            <person name="Lee S.Y."/>
            <person name="Kang W."/>
            <person name="Kim P.S."/>
            <person name="Kim H.S."/>
            <person name="Sung H."/>
            <person name="Shin N.R."/>
            <person name="Whon T.W."/>
            <person name="Yun J.H."/>
            <person name="Lee J.Y."/>
            <person name="Lee J.Y."/>
            <person name="Jung M.J."/>
            <person name="Jeong Y.S."/>
            <person name="Tak E.J."/>
            <person name="Han J.E."/>
            <person name="Hyun D.W."/>
            <person name="Kang M.S."/>
            <person name="Lee K.E."/>
            <person name="Lee B.H."/>
            <person name="Bae J.W."/>
        </authorList>
    </citation>
    <scope>NUCLEOTIDE SEQUENCE [LARGE SCALE GENOMIC DNA]</scope>
    <source>
        <strain evidence="10 11">S11R28</strain>
    </source>
</reference>
<feature type="domain" description="POTRA" evidence="9">
    <location>
        <begin position="261"/>
        <end position="335"/>
    </location>
</feature>
<comment type="subcellular location">
    <subcellularLocation>
        <location evidence="1">Membrane</location>
    </subcellularLocation>
</comment>
<evidence type="ECO:0000313" key="11">
    <source>
        <dbReference type="Proteomes" id="UP000274350"/>
    </source>
</evidence>
<dbReference type="Pfam" id="PF07244">
    <property type="entry name" value="POTRA"/>
    <property type="match status" value="1"/>
</dbReference>
<dbReference type="InterPro" id="IPR010827">
    <property type="entry name" value="BamA/TamA_POTRA"/>
</dbReference>
<evidence type="ECO:0000313" key="10">
    <source>
        <dbReference type="EMBL" id="QJQ07115.1"/>
    </source>
</evidence>
<dbReference type="InterPro" id="IPR034746">
    <property type="entry name" value="POTRA"/>
</dbReference>
<dbReference type="OrthoDB" id="9769707at2"/>
<name>A0A6M4A7F2_9BURK</name>
<dbReference type="EMBL" id="CP051152">
    <property type="protein sequence ID" value="QJQ07115.1"/>
    <property type="molecule type" value="Genomic_DNA"/>
</dbReference>
<evidence type="ECO:0000256" key="6">
    <source>
        <dbReference type="ARBA" id="ARBA00023237"/>
    </source>
</evidence>
<proteinExistence type="predicted"/>
<dbReference type="Gene3D" id="2.40.160.50">
    <property type="entry name" value="membrane protein fhac: a member of the omp85/tpsb transporter family"/>
    <property type="match status" value="1"/>
</dbReference>
<evidence type="ECO:0000256" key="7">
    <source>
        <dbReference type="SAM" id="MobiDB-lite"/>
    </source>
</evidence>
<dbReference type="PROSITE" id="PS51779">
    <property type="entry name" value="POTRA"/>
    <property type="match status" value="1"/>
</dbReference>
<dbReference type="Pfam" id="PF01103">
    <property type="entry name" value="Omp85"/>
    <property type="match status" value="1"/>
</dbReference>
<evidence type="ECO:0000256" key="4">
    <source>
        <dbReference type="ARBA" id="ARBA00022729"/>
    </source>
</evidence>
<dbReference type="GO" id="GO:0019867">
    <property type="term" value="C:outer membrane"/>
    <property type="evidence" value="ECO:0007669"/>
    <property type="project" value="InterPro"/>
</dbReference>
<sequence>MNYSRFFCATPALLLLLSVADSCAVELALNAESPSISVADLTLSEDQQVLVQQKKTEAEQAEPMLEPDADADEEQQDFTLAATSTLIRFRIGQANGEWLELLQEHIPEFAKTSEAQSLTPGVLKKIRNAISSILATEGYFSPVIRFEKENQGSKLVLVNIDAGQRSIVQSLNLRFSGALADAANAGQESQVRRRDNLIADWSLPQGAPFRDAEWGRAKNKLLENLRDESFAAARIEDSSATIDADKHSAALVLEIASGPPFILGDLNITGLQRYPNWLLERYAPPKKGEPYSRSRLLEYQRALQNSPYFSTVAVSVDADTSKADAAPVEVAVVERRARDIAIGAGYSTNTGLRTELTYRDRHLFDRAWDLRSAVRIEQKRQLAYADIYLPPTEKNQLDSFGVLNDHSDLSGLMTTRSAFGIKRTTTKNKLEQRLGLNLAFESSQLRGEIPSVNRALVASIGWTWRDVDNNFAPRKGQIAQFDLAASEKTLLSNQRFVRSYGKYQRWIPVGERDSVVLRGELGQVVSAGSEGIPEDYLFRTGGSTTVRGYAYQSLGIQHPGGVTGGRVLAVASAEYVHWLDASWGSAAFLDVGDAADTWRDYSGKSSYGVGARYMTPAGPIALDLAYATKSKKIGVEFSIAIAF</sequence>
<feature type="signal peptide" evidence="8">
    <location>
        <begin position="1"/>
        <end position="24"/>
    </location>
</feature>
<protein>
    <submittedName>
        <fullName evidence="10">BamA/TamA family outer membrane protein</fullName>
    </submittedName>
</protein>
<feature type="region of interest" description="Disordered" evidence="7">
    <location>
        <begin position="53"/>
        <end position="73"/>
    </location>
</feature>
<keyword evidence="3" id="KW-0812">Transmembrane</keyword>
<gene>
    <name evidence="10" type="ORF">EJG51_016180</name>
</gene>
<evidence type="ECO:0000256" key="3">
    <source>
        <dbReference type="ARBA" id="ARBA00022692"/>
    </source>
</evidence>
<dbReference type="Proteomes" id="UP000274350">
    <property type="component" value="Chromosome"/>
</dbReference>
<keyword evidence="4 8" id="KW-0732">Signal</keyword>
<organism evidence="10 11">
    <name type="scientific">Undibacterium piscinae</name>
    <dbReference type="NCBI Taxonomy" id="2495591"/>
    <lineage>
        <taxon>Bacteria</taxon>
        <taxon>Pseudomonadati</taxon>
        <taxon>Pseudomonadota</taxon>
        <taxon>Betaproteobacteria</taxon>
        <taxon>Burkholderiales</taxon>
        <taxon>Oxalobacteraceae</taxon>
        <taxon>Undibacterium</taxon>
    </lineage>
</organism>
<evidence type="ECO:0000256" key="2">
    <source>
        <dbReference type="ARBA" id="ARBA00022452"/>
    </source>
</evidence>
<evidence type="ECO:0000256" key="5">
    <source>
        <dbReference type="ARBA" id="ARBA00023136"/>
    </source>
</evidence>
<evidence type="ECO:0000259" key="9">
    <source>
        <dbReference type="PROSITE" id="PS51779"/>
    </source>
</evidence>
<evidence type="ECO:0000256" key="8">
    <source>
        <dbReference type="SAM" id="SignalP"/>
    </source>
</evidence>
<dbReference type="KEGG" id="upi:EJG51_016180"/>
<dbReference type="PANTHER" id="PTHR12815:SF47">
    <property type="entry name" value="TRANSLOCATION AND ASSEMBLY MODULE SUBUNIT TAMA"/>
    <property type="match status" value="1"/>
</dbReference>